<reference evidence="1" key="3">
    <citation type="submission" date="2025-09" db="UniProtKB">
        <authorList>
            <consortium name="Ensembl"/>
        </authorList>
    </citation>
    <scope>IDENTIFICATION</scope>
</reference>
<keyword evidence="2" id="KW-1185">Reference proteome</keyword>
<evidence type="ECO:0000313" key="1">
    <source>
        <dbReference type="Ensembl" id="ENSHHUP00000065410.1"/>
    </source>
</evidence>
<accession>A0A4W5PUW5</accession>
<dbReference type="Ensembl" id="ENSHHUT00000067625.1">
    <property type="protein sequence ID" value="ENSHHUP00000065410.1"/>
    <property type="gene ID" value="ENSHHUG00000038604.1"/>
</dbReference>
<reference evidence="1" key="2">
    <citation type="submission" date="2025-08" db="UniProtKB">
        <authorList>
            <consortium name="Ensembl"/>
        </authorList>
    </citation>
    <scope>IDENTIFICATION</scope>
</reference>
<dbReference type="GO" id="GO:0005737">
    <property type="term" value="C:cytoplasm"/>
    <property type="evidence" value="ECO:0007669"/>
    <property type="project" value="TreeGrafter"/>
</dbReference>
<dbReference type="AlphaFoldDB" id="A0A4W5PUW5"/>
<sequence>MYVHNYLVCNLSPLALANGDPNTSNQINVLGKRVCLQVPIVDQPHAILLACHFTVVAECIHQNQSGSTLGVSLRQAHEWVLKYRPHIRPNAVFWRQQREYEKRFYGKNTEDGCYLLRISDVYLKSIYI</sequence>
<dbReference type="PANTHER" id="PTHR46495:SF1">
    <property type="entry name" value="DUAL SPECIFICITY PHOSPHATASE 21"/>
    <property type="match status" value="1"/>
</dbReference>
<dbReference type="GO" id="GO:0004725">
    <property type="term" value="F:protein tyrosine phosphatase activity"/>
    <property type="evidence" value="ECO:0007669"/>
    <property type="project" value="TreeGrafter"/>
</dbReference>
<dbReference type="SUPFAM" id="SSF52799">
    <property type="entry name" value="(Phosphotyrosine protein) phosphatases II"/>
    <property type="match status" value="1"/>
</dbReference>
<organism evidence="1 2">
    <name type="scientific">Hucho hucho</name>
    <name type="common">huchen</name>
    <dbReference type="NCBI Taxonomy" id="62062"/>
    <lineage>
        <taxon>Eukaryota</taxon>
        <taxon>Metazoa</taxon>
        <taxon>Chordata</taxon>
        <taxon>Craniata</taxon>
        <taxon>Vertebrata</taxon>
        <taxon>Euteleostomi</taxon>
        <taxon>Actinopterygii</taxon>
        <taxon>Neopterygii</taxon>
        <taxon>Teleostei</taxon>
        <taxon>Protacanthopterygii</taxon>
        <taxon>Salmoniformes</taxon>
        <taxon>Salmonidae</taxon>
        <taxon>Salmoninae</taxon>
        <taxon>Hucho</taxon>
    </lineage>
</organism>
<dbReference type="InterPro" id="IPR029021">
    <property type="entry name" value="Prot-tyrosine_phosphatase-like"/>
</dbReference>
<evidence type="ECO:0000313" key="2">
    <source>
        <dbReference type="Proteomes" id="UP000314982"/>
    </source>
</evidence>
<dbReference type="Proteomes" id="UP000314982">
    <property type="component" value="Unassembled WGS sequence"/>
</dbReference>
<protein>
    <submittedName>
        <fullName evidence="1">Uncharacterized protein</fullName>
    </submittedName>
</protein>
<dbReference type="PANTHER" id="PTHR46495">
    <property type="entry name" value="DUAL SPECIFICITY PROTEIN PHOSPHATASE 21"/>
    <property type="match status" value="1"/>
</dbReference>
<dbReference type="Gene3D" id="3.90.190.10">
    <property type="entry name" value="Protein tyrosine phosphatase superfamily"/>
    <property type="match status" value="1"/>
</dbReference>
<reference evidence="2" key="1">
    <citation type="submission" date="2018-06" db="EMBL/GenBank/DDBJ databases">
        <title>Genome assembly of Danube salmon.</title>
        <authorList>
            <person name="Macqueen D.J."/>
            <person name="Gundappa M.K."/>
        </authorList>
    </citation>
    <scope>NUCLEOTIDE SEQUENCE [LARGE SCALE GENOMIC DNA]</scope>
</reference>
<proteinExistence type="predicted"/>
<name>A0A4W5PUW5_9TELE</name>